<evidence type="ECO:0000259" key="11">
    <source>
        <dbReference type="PROSITE" id="PS50089"/>
    </source>
</evidence>
<keyword evidence="6 7" id="KW-0539">Nucleus</keyword>
<evidence type="ECO:0000256" key="7">
    <source>
        <dbReference type="PIRNR" id="PIRNR023577"/>
    </source>
</evidence>
<feature type="region of interest" description="Disordered" evidence="10">
    <location>
        <begin position="121"/>
        <end position="149"/>
    </location>
</feature>
<feature type="coiled-coil region" evidence="9">
    <location>
        <begin position="67"/>
        <end position="108"/>
    </location>
</feature>
<name>A0A0C9Z9Y8_9AGAM</name>
<keyword evidence="13" id="KW-1185">Reference proteome</keyword>
<dbReference type="GO" id="GO:0005634">
    <property type="term" value="C:nucleus"/>
    <property type="evidence" value="ECO:0007669"/>
    <property type="project" value="UniProtKB-SubCell"/>
</dbReference>
<feature type="domain" description="RING-type" evidence="11">
    <location>
        <begin position="259"/>
        <end position="301"/>
    </location>
</feature>
<dbReference type="InterPro" id="IPR017907">
    <property type="entry name" value="Znf_RING_CS"/>
</dbReference>
<dbReference type="InParanoid" id="A0A0C9Z9Y8"/>
<feature type="compositionally biased region" description="Basic and acidic residues" evidence="10">
    <location>
        <begin position="133"/>
        <end position="144"/>
    </location>
</feature>
<dbReference type="Pfam" id="PF15906">
    <property type="entry name" value="zf-NOSIP"/>
    <property type="match status" value="1"/>
</dbReference>
<dbReference type="PANTHER" id="PTHR13063">
    <property type="entry name" value="ENOS INTERACTING PROTEIN"/>
    <property type="match status" value="1"/>
</dbReference>
<dbReference type="InterPro" id="IPR031790">
    <property type="entry name" value="Znf-NOSIP"/>
</dbReference>
<evidence type="ECO:0000256" key="8">
    <source>
        <dbReference type="PROSITE-ProRule" id="PRU00175"/>
    </source>
</evidence>
<organism evidence="12 13">
    <name type="scientific">Suillus luteus UH-Slu-Lm8-n1</name>
    <dbReference type="NCBI Taxonomy" id="930992"/>
    <lineage>
        <taxon>Eukaryota</taxon>
        <taxon>Fungi</taxon>
        <taxon>Dikarya</taxon>
        <taxon>Basidiomycota</taxon>
        <taxon>Agaricomycotina</taxon>
        <taxon>Agaricomycetes</taxon>
        <taxon>Agaricomycetidae</taxon>
        <taxon>Boletales</taxon>
        <taxon>Suillineae</taxon>
        <taxon>Suillaceae</taxon>
        <taxon>Suillus</taxon>
    </lineage>
</organism>
<dbReference type="EMBL" id="KN835771">
    <property type="protein sequence ID" value="KIK34330.1"/>
    <property type="molecule type" value="Genomic_DNA"/>
</dbReference>
<feature type="compositionally biased region" description="Polar residues" evidence="10">
    <location>
        <begin position="232"/>
        <end position="242"/>
    </location>
</feature>
<keyword evidence="4 8" id="KW-0863">Zinc-finger</keyword>
<evidence type="ECO:0000256" key="1">
    <source>
        <dbReference type="ARBA" id="ARBA00004123"/>
    </source>
</evidence>
<evidence type="ECO:0000256" key="5">
    <source>
        <dbReference type="ARBA" id="ARBA00022833"/>
    </source>
</evidence>
<evidence type="ECO:0000313" key="13">
    <source>
        <dbReference type="Proteomes" id="UP000054485"/>
    </source>
</evidence>
<feature type="compositionally biased region" description="Basic and acidic residues" evidence="10">
    <location>
        <begin position="243"/>
        <end position="253"/>
    </location>
</feature>
<feature type="compositionally biased region" description="Low complexity" evidence="10">
    <location>
        <begin position="123"/>
        <end position="132"/>
    </location>
</feature>
<dbReference type="PROSITE" id="PS00518">
    <property type="entry name" value="ZF_RING_1"/>
    <property type="match status" value="1"/>
</dbReference>
<gene>
    <name evidence="12" type="ORF">CY34DRAFT_813000</name>
</gene>
<reference evidence="13" key="2">
    <citation type="submission" date="2015-01" db="EMBL/GenBank/DDBJ databases">
        <title>Evolutionary Origins and Diversification of the Mycorrhizal Mutualists.</title>
        <authorList>
            <consortium name="DOE Joint Genome Institute"/>
            <consortium name="Mycorrhizal Genomics Consortium"/>
            <person name="Kohler A."/>
            <person name="Kuo A."/>
            <person name="Nagy L.G."/>
            <person name="Floudas D."/>
            <person name="Copeland A."/>
            <person name="Barry K.W."/>
            <person name="Cichocki N."/>
            <person name="Veneault-Fourrey C."/>
            <person name="LaButti K."/>
            <person name="Lindquist E.A."/>
            <person name="Lipzen A."/>
            <person name="Lundell T."/>
            <person name="Morin E."/>
            <person name="Murat C."/>
            <person name="Riley R."/>
            <person name="Ohm R."/>
            <person name="Sun H."/>
            <person name="Tunlid A."/>
            <person name="Henrissat B."/>
            <person name="Grigoriev I.V."/>
            <person name="Hibbett D.S."/>
            <person name="Martin F."/>
        </authorList>
    </citation>
    <scope>NUCLEOTIDE SEQUENCE [LARGE SCALE GENOMIC DNA]</scope>
    <source>
        <strain evidence="13">UH-Slu-Lm8-n1</strain>
    </source>
</reference>
<keyword evidence="3" id="KW-0479">Metal-binding</keyword>
<dbReference type="PROSITE" id="PS50089">
    <property type="entry name" value="ZF_RING_2"/>
    <property type="match status" value="1"/>
</dbReference>
<dbReference type="PANTHER" id="PTHR13063:SF10">
    <property type="entry name" value="NITRIC OXIDE SYNTHASE-INTERACTING PROTEIN"/>
    <property type="match status" value="1"/>
</dbReference>
<evidence type="ECO:0000256" key="6">
    <source>
        <dbReference type="ARBA" id="ARBA00023242"/>
    </source>
</evidence>
<dbReference type="GO" id="GO:0008270">
    <property type="term" value="F:zinc ion binding"/>
    <property type="evidence" value="ECO:0007669"/>
    <property type="project" value="UniProtKB-KW"/>
</dbReference>
<proteinExistence type="inferred from homology"/>
<dbReference type="OrthoDB" id="116827at2759"/>
<evidence type="ECO:0000256" key="9">
    <source>
        <dbReference type="SAM" id="Coils"/>
    </source>
</evidence>
<keyword evidence="5" id="KW-0862">Zinc</keyword>
<dbReference type="SUPFAM" id="SSF57850">
    <property type="entry name" value="RING/U-box"/>
    <property type="match status" value="2"/>
</dbReference>
<dbReference type="Gene3D" id="3.30.40.10">
    <property type="entry name" value="Zinc/RING finger domain, C3HC4 (zinc finger)"/>
    <property type="match status" value="2"/>
</dbReference>
<keyword evidence="9" id="KW-0175">Coiled coil</keyword>
<feature type="region of interest" description="Disordered" evidence="10">
    <location>
        <begin position="232"/>
        <end position="253"/>
    </location>
</feature>
<evidence type="ECO:0000256" key="3">
    <source>
        <dbReference type="ARBA" id="ARBA00022723"/>
    </source>
</evidence>
<comment type="similarity">
    <text evidence="2 7">Belongs to the NOSIP family.</text>
</comment>
<accession>A0A0C9Z9Y8</accession>
<dbReference type="InterPro" id="IPR001841">
    <property type="entry name" value="Znf_RING"/>
</dbReference>
<evidence type="ECO:0000313" key="12">
    <source>
        <dbReference type="EMBL" id="KIK34330.1"/>
    </source>
</evidence>
<reference evidence="12 13" key="1">
    <citation type="submission" date="2014-04" db="EMBL/GenBank/DDBJ databases">
        <authorList>
            <consortium name="DOE Joint Genome Institute"/>
            <person name="Kuo A."/>
            <person name="Ruytinx J."/>
            <person name="Rineau F."/>
            <person name="Colpaert J."/>
            <person name="Kohler A."/>
            <person name="Nagy L.G."/>
            <person name="Floudas D."/>
            <person name="Copeland A."/>
            <person name="Barry K.W."/>
            <person name="Cichocki N."/>
            <person name="Veneault-Fourrey C."/>
            <person name="LaButti K."/>
            <person name="Lindquist E.A."/>
            <person name="Lipzen A."/>
            <person name="Lundell T."/>
            <person name="Morin E."/>
            <person name="Murat C."/>
            <person name="Sun H."/>
            <person name="Tunlid A."/>
            <person name="Henrissat B."/>
            <person name="Grigoriev I.V."/>
            <person name="Hibbett D.S."/>
            <person name="Martin F."/>
            <person name="Nordberg H.P."/>
            <person name="Cantor M.N."/>
            <person name="Hua S.X."/>
        </authorList>
    </citation>
    <scope>NUCLEOTIDE SEQUENCE [LARGE SCALE GENOMIC DNA]</scope>
    <source>
        <strain evidence="12 13">UH-Slu-Lm8-n1</strain>
    </source>
</reference>
<dbReference type="Proteomes" id="UP000054485">
    <property type="component" value="Unassembled WGS sequence"/>
</dbReference>
<evidence type="ECO:0000256" key="10">
    <source>
        <dbReference type="SAM" id="MobiDB-lite"/>
    </source>
</evidence>
<dbReference type="PIRSF" id="PIRSF023577">
    <property type="entry name" value="ENOS_interacting"/>
    <property type="match status" value="1"/>
</dbReference>
<dbReference type="HOGENOM" id="CLU_053742_1_0_1"/>
<evidence type="ECO:0000256" key="4">
    <source>
        <dbReference type="ARBA" id="ARBA00022771"/>
    </source>
</evidence>
<dbReference type="InterPro" id="IPR013083">
    <property type="entry name" value="Znf_RING/FYVE/PHD"/>
</dbReference>
<evidence type="ECO:0000256" key="2">
    <source>
        <dbReference type="ARBA" id="ARBA00008126"/>
    </source>
</evidence>
<sequence length="336" mass="37185">MTKHSKNNTASSVFSYAERQKAEYGTKRQRLGNESMRNFDACSLCLQRAREPIACDQGHLFCKECAYTDLLTQKKDIKRQKERLEQLKKEIEEEKERAREAARERVLRDFEKGQLGLSANLPSVASSSGSGAKDSRSSKRKLDFDSSTVETLTREAEEAALRQIEREQVESLRHKLPDFWLPSLTPTYTSNGLPSSLKDVKVQTTCRGGNPPHSINLKSLVPVKFTLLPAASASQTSDSTPVESDKGTSKSEDDGVPICPACKSNLHNNRMMYLMKPCSHVVCKVCVDKLVRVAKQCIVCDHTLGDKDIIELKREGTGFAGGGIAEAKKTGVAFQG</sequence>
<dbReference type="AlphaFoldDB" id="A0A0C9Z9Y8"/>
<comment type="subcellular location">
    <subcellularLocation>
        <location evidence="1 7">Nucleus</location>
    </subcellularLocation>
</comment>
<dbReference type="GO" id="GO:0061630">
    <property type="term" value="F:ubiquitin protein ligase activity"/>
    <property type="evidence" value="ECO:0007669"/>
    <property type="project" value="InterPro"/>
</dbReference>
<dbReference type="STRING" id="930992.A0A0C9Z9Y8"/>
<dbReference type="InterPro" id="IPR016818">
    <property type="entry name" value="NOSIP"/>
</dbReference>
<protein>
    <recommendedName>
        <fullName evidence="11">RING-type domain-containing protein</fullName>
    </recommendedName>
</protein>